<dbReference type="PANTHER" id="PTHR33979:SF2">
    <property type="entry name" value="PEPTIDASE M50B-LIKE-DOMAIN-CONTAINING PROTEIN"/>
    <property type="match status" value="1"/>
</dbReference>
<evidence type="ECO:0000313" key="3">
    <source>
        <dbReference type="EMBL" id="TGK95926.1"/>
    </source>
</evidence>
<dbReference type="AlphaFoldDB" id="A0A2M9Y6B5"/>
<keyword evidence="4" id="KW-1185">Reference proteome</keyword>
<feature type="transmembrane region" description="Helical" evidence="2">
    <location>
        <begin position="207"/>
        <end position="231"/>
    </location>
</feature>
<feature type="transmembrane region" description="Helical" evidence="2">
    <location>
        <begin position="130"/>
        <end position="149"/>
    </location>
</feature>
<dbReference type="Proteomes" id="UP000297891">
    <property type="component" value="Unassembled WGS sequence"/>
</dbReference>
<accession>A0A2M9Y6B5</accession>
<name>A0A2M9Y6B5_9LEPT</name>
<sequence length="293" mass="32089">MMAEKPVKFVIFLSLILSLVAFWDHQFTSYLKEFVVLIHEICHATAALFSGGVVKGIALHGNEGGETIAVPASFRGSFILVVSAGYIGSSLVGAFLLRLGFQGRHARQTMILFGLFLISVSVLYSKLGDLAYFTGIFWGVGILVTGMLGETISILSLVFLGTSISLYSLYDLSDFAERLTETDAGILAFWMAGLGPEDLQNQEVPTVVVILGYMIATLWSLLSIGIIFMSLRSSLSHEESHEIPEMEESFERFPGDLSPEAKLWLEKRGVDPESGIVLPPNLFQDFPPKDNSP</sequence>
<keyword evidence="2" id="KW-0812">Transmembrane</keyword>
<reference evidence="3" key="1">
    <citation type="journal article" date="2019" name="PLoS Negl. Trop. Dis.">
        <title>Revisiting the worldwide diversity of Leptospira species in the environment.</title>
        <authorList>
            <person name="Vincent A.T."/>
            <person name="Schiettekatte O."/>
            <person name="Bourhy P."/>
            <person name="Veyrier F.J."/>
            <person name="Picardeau M."/>
        </authorList>
    </citation>
    <scope>NUCLEOTIDE SEQUENCE [LARGE SCALE GENOMIC DNA]</scope>
    <source>
        <strain evidence="3">201800277</strain>
    </source>
</reference>
<evidence type="ECO:0000313" key="4">
    <source>
        <dbReference type="Proteomes" id="UP000297891"/>
    </source>
</evidence>
<protein>
    <submittedName>
        <fullName evidence="3">M50 family peptidase</fullName>
    </submittedName>
</protein>
<organism evidence="3 4">
    <name type="scientific">Leptospira brenneri</name>
    <dbReference type="NCBI Taxonomy" id="2023182"/>
    <lineage>
        <taxon>Bacteria</taxon>
        <taxon>Pseudomonadati</taxon>
        <taxon>Spirochaetota</taxon>
        <taxon>Spirochaetia</taxon>
        <taxon>Leptospirales</taxon>
        <taxon>Leptospiraceae</taxon>
        <taxon>Leptospira</taxon>
    </lineage>
</organism>
<dbReference type="InterPro" id="IPR049500">
    <property type="entry name" value="Peptidase_M50B-like"/>
</dbReference>
<proteinExistence type="predicted"/>
<dbReference type="Pfam" id="PF13398">
    <property type="entry name" value="Peptidase_M50B"/>
    <property type="match status" value="1"/>
</dbReference>
<comment type="caution">
    <text evidence="3">The sequence shown here is derived from an EMBL/GenBank/DDBJ whole genome shotgun (WGS) entry which is preliminary data.</text>
</comment>
<evidence type="ECO:0000256" key="1">
    <source>
        <dbReference type="SAM" id="MobiDB-lite"/>
    </source>
</evidence>
<gene>
    <name evidence="3" type="ORF">EHQ30_04680</name>
</gene>
<dbReference type="OrthoDB" id="158445at2"/>
<feature type="transmembrane region" description="Helical" evidence="2">
    <location>
        <begin position="78"/>
        <end position="97"/>
    </location>
</feature>
<keyword evidence="2" id="KW-0472">Membrane</keyword>
<evidence type="ECO:0000256" key="2">
    <source>
        <dbReference type="SAM" id="Phobius"/>
    </source>
</evidence>
<keyword evidence="2" id="KW-1133">Transmembrane helix</keyword>
<feature type="region of interest" description="Disordered" evidence="1">
    <location>
        <begin position="272"/>
        <end position="293"/>
    </location>
</feature>
<dbReference type="PANTHER" id="PTHR33979">
    <property type="entry name" value="OS02G0221600 PROTEIN"/>
    <property type="match status" value="1"/>
</dbReference>
<dbReference type="EMBL" id="RQFP01000001">
    <property type="protein sequence ID" value="TGK95926.1"/>
    <property type="molecule type" value="Genomic_DNA"/>
</dbReference>
<feature type="transmembrane region" description="Helical" evidence="2">
    <location>
        <begin position="6"/>
        <end position="23"/>
    </location>
</feature>
<feature type="transmembrane region" description="Helical" evidence="2">
    <location>
        <begin position="109"/>
        <end position="124"/>
    </location>
</feature>